<proteinExistence type="inferred from homology"/>
<dbReference type="Pfam" id="PF07195">
    <property type="entry name" value="FliD_C"/>
    <property type="match status" value="1"/>
</dbReference>
<dbReference type="Pfam" id="PF02465">
    <property type="entry name" value="FliD_N"/>
    <property type="match status" value="1"/>
</dbReference>
<comment type="subunit">
    <text evidence="2 5">Homopentamer.</text>
</comment>
<dbReference type="GO" id="GO:0007155">
    <property type="term" value="P:cell adhesion"/>
    <property type="evidence" value="ECO:0007669"/>
    <property type="project" value="InterPro"/>
</dbReference>
<evidence type="ECO:0000256" key="1">
    <source>
        <dbReference type="ARBA" id="ARBA00009764"/>
    </source>
</evidence>
<evidence type="ECO:0000256" key="4">
    <source>
        <dbReference type="ARBA" id="ARBA00023143"/>
    </source>
</evidence>
<protein>
    <recommendedName>
        <fullName evidence="5">Flagellar hook-associated protein 2</fullName>
        <shortName evidence="5">HAP2</shortName>
    </recommendedName>
    <alternativeName>
        <fullName evidence="5">Flagellar cap protein</fullName>
    </alternativeName>
</protein>
<dbReference type="KEGG" id="psic:J4E96_02140"/>
<reference evidence="8" key="1">
    <citation type="submission" date="2021-03" db="EMBL/GenBank/DDBJ databases">
        <title>Pengzhenrongella sicca gen. nov., sp. nov., a new member of suborder Micrococcineae isolated from High-Arctic tundra soil.</title>
        <authorList>
            <person name="Peng F."/>
        </authorList>
    </citation>
    <scope>NUCLEOTIDE SEQUENCE</scope>
    <source>
        <strain evidence="8">LRZ-2</strain>
    </source>
</reference>
<dbReference type="GO" id="GO:0009424">
    <property type="term" value="C:bacterial-type flagellum hook"/>
    <property type="evidence" value="ECO:0007669"/>
    <property type="project" value="UniProtKB-UniRule"/>
</dbReference>
<keyword evidence="3" id="KW-0175">Coiled coil</keyword>
<keyword evidence="8" id="KW-0969">Cilium</keyword>
<dbReference type="GO" id="GO:0005576">
    <property type="term" value="C:extracellular region"/>
    <property type="evidence" value="ECO:0007669"/>
    <property type="project" value="UniProtKB-SubCell"/>
</dbReference>
<keyword evidence="8" id="KW-0282">Flagellum</keyword>
<dbReference type="PANTHER" id="PTHR30288">
    <property type="entry name" value="FLAGELLAR CAP/ASSEMBLY PROTEIN FLID"/>
    <property type="match status" value="1"/>
</dbReference>
<dbReference type="PANTHER" id="PTHR30288:SF0">
    <property type="entry name" value="FLAGELLAR HOOK-ASSOCIATED PROTEIN 2"/>
    <property type="match status" value="1"/>
</dbReference>
<dbReference type="InterPro" id="IPR003481">
    <property type="entry name" value="FliD_N"/>
</dbReference>
<feature type="domain" description="Flagellar hook-associated protein 2 C-terminal" evidence="7">
    <location>
        <begin position="221"/>
        <end position="443"/>
    </location>
</feature>
<evidence type="ECO:0000313" key="9">
    <source>
        <dbReference type="Proteomes" id="UP000663937"/>
    </source>
</evidence>
<dbReference type="GO" id="GO:0009421">
    <property type="term" value="C:bacterial-type flagellum filament cap"/>
    <property type="evidence" value="ECO:0007669"/>
    <property type="project" value="InterPro"/>
</dbReference>
<dbReference type="EMBL" id="CP071868">
    <property type="protein sequence ID" value="QTE29856.1"/>
    <property type="molecule type" value="Genomic_DNA"/>
</dbReference>
<keyword evidence="8" id="KW-0966">Cell projection</keyword>
<evidence type="ECO:0000256" key="3">
    <source>
        <dbReference type="ARBA" id="ARBA00023054"/>
    </source>
</evidence>
<dbReference type="AlphaFoldDB" id="A0A8A4ZH52"/>
<dbReference type="GO" id="GO:0071973">
    <property type="term" value="P:bacterial-type flagellum-dependent cell motility"/>
    <property type="evidence" value="ECO:0007669"/>
    <property type="project" value="TreeGrafter"/>
</dbReference>
<evidence type="ECO:0000313" key="8">
    <source>
        <dbReference type="EMBL" id="QTE29856.1"/>
    </source>
</evidence>
<evidence type="ECO:0000256" key="2">
    <source>
        <dbReference type="ARBA" id="ARBA00011255"/>
    </source>
</evidence>
<dbReference type="InterPro" id="IPR010809">
    <property type="entry name" value="FliD_C"/>
</dbReference>
<feature type="domain" description="Flagellar hook-associated protein 2 N-terminal" evidence="6">
    <location>
        <begin position="10"/>
        <end position="105"/>
    </location>
</feature>
<organism evidence="8 9">
    <name type="scientific">Pengzhenrongella sicca</name>
    <dbReference type="NCBI Taxonomy" id="2819238"/>
    <lineage>
        <taxon>Bacteria</taxon>
        <taxon>Bacillati</taxon>
        <taxon>Actinomycetota</taxon>
        <taxon>Actinomycetes</taxon>
        <taxon>Micrococcales</taxon>
        <taxon>Pengzhenrongella</taxon>
    </lineage>
</organism>
<keyword evidence="5" id="KW-0964">Secreted</keyword>
<keyword evidence="4 5" id="KW-0975">Bacterial flagellum</keyword>
<dbReference type="RefSeq" id="WP_227424164.1">
    <property type="nucleotide sequence ID" value="NZ_CP071868.1"/>
</dbReference>
<accession>A0A8A4ZH52</accession>
<dbReference type="InterPro" id="IPR040026">
    <property type="entry name" value="FliD"/>
</dbReference>
<evidence type="ECO:0000259" key="7">
    <source>
        <dbReference type="Pfam" id="PF07195"/>
    </source>
</evidence>
<comment type="subcellular location">
    <subcellularLocation>
        <location evidence="5">Secreted</location>
    </subcellularLocation>
    <subcellularLocation>
        <location evidence="5">Bacterial flagellum</location>
    </subcellularLocation>
</comment>
<sequence>MTSAIDGLISGLDTTTIITSLMTLEAQSQTGLKAKVTTTNAYVTALQSLNVKLSSLATSAKTAATPASWEAAIAKSSAASVTATTTAGAKASSLTFSVDAVAKAQTSVSAVATDFAASYGGTLSLSVGTTADPTVTSIDLTDVTDLAGVAKAINSADTGVTATVVKISATESRLQLTSATTGLESGFDLYAGAVTAAEVTAGTATAAELMGRSAGTLITGAADAKITLWSGTGAETEVTSASNTFTGVLTGVDFTVSAVASDVTLTVGGDDAALTSLASGLVSNLTTVLSEIVSQTTNTTTTTDGATTTKFGVLSKDSDIRAMKQAVLSAASNPINGISPSSIGIVLGKDGSMSFDATKFAAALAADPDGVQAVVTGVAARLQTVAEGFSNSSTGSVTNKITSQKGYVDDLGDQILSWDTRLTLRRTALEKQYAALEVALGKLGSQSDWLTSQLETLSSNSS</sequence>
<comment type="similarity">
    <text evidence="1 5">Belongs to the FliD family.</text>
</comment>
<name>A0A8A4ZH52_9MICO</name>
<keyword evidence="9" id="KW-1185">Reference proteome</keyword>
<dbReference type="Proteomes" id="UP000663937">
    <property type="component" value="Chromosome"/>
</dbReference>
<evidence type="ECO:0000256" key="5">
    <source>
        <dbReference type="RuleBase" id="RU362066"/>
    </source>
</evidence>
<evidence type="ECO:0000259" key="6">
    <source>
        <dbReference type="Pfam" id="PF02465"/>
    </source>
</evidence>
<comment type="function">
    <text evidence="5">Required for morphogenesis and for the elongation of the flagellar filament by facilitating polymerization of the flagellin monomers at the tip of growing filament. Forms a capping structure, which prevents flagellin subunits (transported through the central channel of the flagellum) from leaking out without polymerization at the distal end.</text>
</comment>
<gene>
    <name evidence="8" type="primary">fliD</name>
    <name evidence="8" type="ORF">J4E96_02140</name>
</gene>